<protein>
    <submittedName>
        <fullName evidence="4">Uncharacterized protein conserved in bacteria</fullName>
    </submittedName>
</protein>
<feature type="transmembrane region" description="Helical" evidence="2">
    <location>
        <begin position="28"/>
        <end position="50"/>
    </location>
</feature>
<evidence type="ECO:0000256" key="1">
    <source>
        <dbReference type="ARBA" id="ARBA00022729"/>
    </source>
</evidence>
<sequence length="219" mass="24229">MRERYHVCVNKEIESNGMKLRKLYRKWLGIYLALIVGILGFRTVCGYAEVSYLGINLSDHKEPVELYADSLEIRDKEGVALLSGDVSVAQGEYLLRTSKLVIYYDKKHKASDMSQEELNVILSAGFDSMSIKKIEALGKVYIKNATRIATGDKGIFDGKSKIMILTGDNVVLTDGDNVATGCKLTANMKSGETFFEGCGTSKQQGRVSIIFKQSQKGGY</sequence>
<name>A0A380ZIA1_BARDO</name>
<dbReference type="EMBL" id="UFTF01000001">
    <property type="protein sequence ID" value="SUV46012.1"/>
    <property type="molecule type" value="Genomic_DNA"/>
</dbReference>
<evidence type="ECO:0000313" key="4">
    <source>
        <dbReference type="EMBL" id="SUV46012.1"/>
    </source>
</evidence>
<dbReference type="InterPro" id="IPR052037">
    <property type="entry name" value="LPS_export_LptA"/>
</dbReference>
<accession>A0A380ZIA1</accession>
<evidence type="ECO:0000313" key="5">
    <source>
        <dbReference type="Proteomes" id="UP000254950"/>
    </source>
</evidence>
<dbReference type="STRING" id="33044.GCA_900005695_00914"/>
<feature type="domain" description="Organic solvent tolerance-like N-terminal" evidence="3">
    <location>
        <begin position="68"/>
        <end position="191"/>
    </location>
</feature>
<dbReference type="PANTHER" id="PTHR36504:SF1">
    <property type="entry name" value="LIPOPOLYSACCHARIDE EXPORT SYSTEM PROTEIN LPTA"/>
    <property type="match status" value="1"/>
</dbReference>
<dbReference type="GO" id="GO:0030288">
    <property type="term" value="C:outer membrane-bounded periplasmic space"/>
    <property type="evidence" value="ECO:0007669"/>
    <property type="project" value="TreeGrafter"/>
</dbReference>
<dbReference type="PANTHER" id="PTHR36504">
    <property type="entry name" value="LIPOPOLYSACCHARIDE EXPORT SYSTEM PROTEIN LPTA"/>
    <property type="match status" value="1"/>
</dbReference>
<dbReference type="GO" id="GO:0009279">
    <property type="term" value="C:cell outer membrane"/>
    <property type="evidence" value="ECO:0007669"/>
    <property type="project" value="TreeGrafter"/>
</dbReference>
<keyword evidence="2" id="KW-0472">Membrane</keyword>
<reference evidence="4 5" key="1">
    <citation type="submission" date="2018-06" db="EMBL/GenBank/DDBJ databases">
        <authorList>
            <consortium name="Pathogen Informatics"/>
            <person name="Doyle S."/>
        </authorList>
    </citation>
    <scope>NUCLEOTIDE SEQUENCE [LARGE SCALE GENOMIC DNA]</scope>
    <source>
        <strain evidence="4 5">NCTC12862</strain>
    </source>
</reference>
<gene>
    <name evidence="4" type="ORF">NCTC12862_01519</name>
</gene>
<keyword evidence="1" id="KW-0732">Signal</keyword>
<proteinExistence type="predicted"/>
<organism evidence="4 5">
    <name type="scientific">Bartonella doshiae</name>
    <dbReference type="NCBI Taxonomy" id="33044"/>
    <lineage>
        <taxon>Bacteria</taxon>
        <taxon>Pseudomonadati</taxon>
        <taxon>Pseudomonadota</taxon>
        <taxon>Alphaproteobacteria</taxon>
        <taxon>Hyphomicrobiales</taxon>
        <taxon>Bartonellaceae</taxon>
        <taxon>Bartonella</taxon>
    </lineage>
</organism>
<dbReference type="InterPro" id="IPR005653">
    <property type="entry name" value="OstA-like_N"/>
</dbReference>
<dbReference type="Proteomes" id="UP000254950">
    <property type="component" value="Unassembled WGS sequence"/>
</dbReference>
<dbReference type="Pfam" id="PF03968">
    <property type="entry name" value="LptD_N"/>
    <property type="match status" value="1"/>
</dbReference>
<dbReference type="GO" id="GO:0017089">
    <property type="term" value="F:glycolipid transfer activity"/>
    <property type="evidence" value="ECO:0007669"/>
    <property type="project" value="TreeGrafter"/>
</dbReference>
<dbReference type="GO" id="GO:0015920">
    <property type="term" value="P:lipopolysaccharide transport"/>
    <property type="evidence" value="ECO:0007669"/>
    <property type="project" value="TreeGrafter"/>
</dbReference>
<evidence type="ECO:0000256" key="2">
    <source>
        <dbReference type="SAM" id="Phobius"/>
    </source>
</evidence>
<keyword evidence="2" id="KW-1133">Transmembrane helix</keyword>
<evidence type="ECO:0000259" key="3">
    <source>
        <dbReference type="Pfam" id="PF03968"/>
    </source>
</evidence>
<dbReference type="Gene3D" id="2.60.450.10">
    <property type="entry name" value="Lipopolysaccharide (LPS) transport protein A like domain"/>
    <property type="match status" value="1"/>
</dbReference>
<keyword evidence="2" id="KW-0812">Transmembrane</keyword>
<dbReference type="AlphaFoldDB" id="A0A380ZIA1"/>